<evidence type="ECO:0000313" key="1">
    <source>
        <dbReference type="EMBL" id="OMJ09207.1"/>
    </source>
</evidence>
<protein>
    <submittedName>
        <fullName evidence="1">Uncharacterized protein</fullName>
    </submittedName>
</protein>
<accession>A0A1R1X3P2</accession>
<comment type="caution">
    <text evidence="1">The sequence shown here is derived from an EMBL/GenBank/DDBJ whole genome shotgun (WGS) entry which is preliminary data.</text>
</comment>
<keyword evidence="2" id="KW-1185">Reference proteome</keyword>
<sequence>MNLLLNNKNDNDFIDIDLVDPNGSLFSSNKQIFQKNIKDSSITTKYSIEDSSEDETVTSTTAENTDSYPNFSHSLDHLNNKIFKEHSDTTSSKFCSKYGTDIKSSFSENFSQSSESLFEDFSMQNNFRNYNNNSLDVRFDNDLSTSTRLGQ</sequence>
<proteinExistence type="predicted"/>
<evidence type="ECO:0000313" key="2">
    <source>
        <dbReference type="Proteomes" id="UP000187429"/>
    </source>
</evidence>
<reference evidence="2" key="1">
    <citation type="submission" date="2017-01" db="EMBL/GenBank/DDBJ databases">
        <authorList>
            <person name="Wang Y."/>
            <person name="White M."/>
            <person name="Kvist S."/>
            <person name="Moncalvo J.-M."/>
        </authorList>
    </citation>
    <scope>NUCLEOTIDE SEQUENCE [LARGE SCALE GENOMIC DNA]</scope>
    <source>
        <strain evidence="2">ID-206-W2</strain>
    </source>
</reference>
<organism evidence="1 2">
    <name type="scientific">Smittium culicis</name>
    <dbReference type="NCBI Taxonomy" id="133412"/>
    <lineage>
        <taxon>Eukaryota</taxon>
        <taxon>Fungi</taxon>
        <taxon>Fungi incertae sedis</taxon>
        <taxon>Zoopagomycota</taxon>
        <taxon>Kickxellomycotina</taxon>
        <taxon>Harpellomycetes</taxon>
        <taxon>Harpellales</taxon>
        <taxon>Legeriomycetaceae</taxon>
        <taxon>Smittium</taxon>
    </lineage>
</organism>
<name>A0A1R1X3P2_9FUNG</name>
<dbReference type="Proteomes" id="UP000187429">
    <property type="component" value="Unassembled WGS sequence"/>
</dbReference>
<dbReference type="EMBL" id="LSSM01007133">
    <property type="protein sequence ID" value="OMJ09207.1"/>
    <property type="molecule type" value="Genomic_DNA"/>
</dbReference>
<gene>
    <name evidence="1" type="ORF">AYI69_g10776</name>
</gene>
<dbReference type="AlphaFoldDB" id="A0A1R1X3P2"/>
<dbReference type="OrthoDB" id="10633046at2759"/>